<protein>
    <submittedName>
        <fullName evidence="1">Uncharacterized protein</fullName>
    </submittedName>
</protein>
<comment type="caution">
    <text evidence="1">The sequence shown here is derived from an EMBL/GenBank/DDBJ whole genome shotgun (WGS) entry which is preliminary data.</text>
</comment>
<accession>A0ACC1MEN1</accession>
<keyword evidence="2" id="KW-1185">Reference proteome</keyword>
<evidence type="ECO:0000313" key="2">
    <source>
        <dbReference type="Proteomes" id="UP001143856"/>
    </source>
</evidence>
<gene>
    <name evidence="1" type="ORF">NUW58_g10911</name>
</gene>
<name>A0ACC1MEN1_9PEZI</name>
<proteinExistence type="predicted"/>
<organism evidence="1 2">
    <name type="scientific">Xylaria curta</name>
    <dbReference type="NCBI Taxonomy" id="42375"/>
    <lineage>
        <taxon>Eukaryota</taxon>
        <taxon>Fungi</taxon>
        <taxon>Dikarya</taxon>
        <taxon>Ascomycota</taxon>
        <taxon>Pezizomycotina</taxon>
        <taxon>Sordariomycetes</taxon>
        <taxon>Xylariomycetidae</taxon>
        <taxon>Xylariales</taxon>
        <taxon>Xylariaceae</taxon>
        <taxon>Xylaria</taxon>
    </lineage>
</organism>
<dbReference type="EMBL" id="JAPDGR010005686">
    <property type="protein sequence ID" value="KAJ2965294.1"/>
    <property type="molecule type" value="Genomic_DNA"/>
</dbReference>
<dbReference type="Proteomes" id="UP001143856">
    <property type="component" value="Unassembled WGS sequence"/>
</dbReference>
<sequence>MDHVWGQPFPRFPIDGFQNLTICTAGFVNEQLNQIEKTVIQLGATYSERLNRQVSLLICEGLASLREQKRDLAIYHNITIVDVEWLWQCITTGCLVPACTHEAIRYEMWPPSAGTPLSAGVDVTAFDSDMPGANRETPCLPKQERYESHYEVAPTHPRTRDNTPTAVPLSEITGKCLEQAGLATGTASA</sequence>
<reference evidence="1" key="1">
    <citation type="submission" date="2022-10" db="EMBL/GenBank/DDBJ databases">
        <title>Genome Sequence of Xylaria curta.</title>
        <authorList>
            <person name="Buettner E."/>
        </authorList>
    </citation>
    <scope>NUCLEOTIDE SEQUENCE</scope>
    <source>
        <strain evidence="1">Babe10</strain>
    </source>
</reference>
<evidence type="ECO:0000313" key="1">
    <source>
        <dbReference type="EMBL" id="KAJ2965294.1"/>
    </source>
</evidence>